<dbReference type="EMBL" id="WBJY01000001">
    <property type="protein sequence ID" value="KAB1650006.1"/>
    <property type="molecule type" value="Genomic_DNA"/>
</dbReference>
<comment type="caution">
    <text evidence="2">The sequence shown here is derived from an EMBL/GenBank/DDBJ whole genome shotgun (WGS) entry which is preliminary data.</text>
</comment>
<proteinExistence type="predicted"/>
<evidence type="ECO:0000313" key="2">
    <source>
        <dbReference type="EMBL" id="KAB1650006.1"/>
    </source>
</evidence>
<keyword evidence="3" id="KW-1185">Reference proteome</keyword>
<evidence type="ECO:0000256" key="1">
    <source>
        <dbReference type="SAM" id="MobiDB-lite"/>
    </source>
</evidence>
<reference evidence="2 3" key="1">
    <citation type="submission" date="2019-09" db="EMBL/GenBank/DDBJ databases">
        <title>Phylogeny of genus Pseudoclavibacter and closely related genus.</title>
        <authorList>
            <person name="Li Y."/>
        </authorList>
    </citation>
    <scope>NUCLEOTIDE SEQUENCE [LARGE SCALE GENOMIC DNA]</scope>
    <source>
        <strain evidence="2 3">EGI 60007</strain>
    </source>
</reference>
<organism evidence="2 3">
    <name type="scientific">Pseudoclavibacter endophyticus</name>
    <dbReference type="NCBI Taxonomy" id="1778590"/>
    <lineage>
        <taxon>Bacteria</taxon>
        <taxon>Bacillati</taxon>
        <taxon>Actinomycetota</taxon>
        <taxon>Actinomycetes</taxon>
        <taxon>Micrococcales</taxon>
        <taxon>Microbacteriaceae</taxon>
        <taxon>Pseudoclavibacter</taxon>
    </lineage>
</organism>
<gene>
    <name evidence="2" type="ORF">F8O04_07265</name>
</gene>
<sequence length="66" mass="7527">MTEQHDRETSTSYWYNTRTGEVEHGKQSIASDLVGPFATAAEASRAPERLQENARRWAEEEAENDD</sequence>
<dbReference type="AlphaFoldDB" id="A0A6H9WM91"/>
<feature type="compositionally biased region" description="Basic and acidic residues" evidence="1">
    <location>
        <begin position="45"/>
        <end position="59"/>
    </location>
</feature>
<dbReference type="OrthoDB" id="3268477at2"/>
<feature type="region of interest" description="Disordered" evidence="1">
    <location>
        <begin position="41"/>
        <end position="66"/>
    </location>
</feature>
<evidence type="ECO:0008006" key="4">
    <source>
        <dbReference type="Google" id="ProtNLM"/>
    </source>
</evidence>
<protein>
    <recommendedName>
        <fullName evidence="4">SPOR domain-containing protein</fullName>
    </recommendedName>
</protein>
<dbReference type="RefSeq" id="WP_158028590.1">
    <property type="nucleotide sequence ID" value="NZ_BMHG01000001.1"/>
</dbReference>
<dbReference type="Proteomes" id="UP000431744">
    <property type="component" value="Unassembled WGS sequence"/>
</dbReference>
<evidence type="ECO:0000313" key="3">
    <source>
        <dbReference type="Proteomes" id="UP000431744"/>
    </source>
</evidence>
<name>A0A6H9WM91_9MICO</name>
<accession>A0A6H9WM91</accession>